<evidence type="ECO:0000259" key="2">
    <source>
        <dbReference type="Pfam" id="PF00078"/>
    </source>
</evidence>
<dbReference type="STRING" id="763665.A0A2G5B4Z4"/>
<dbReference type="InterPro" id="IPR000477">
    <property type="entry name" value="RT_dom"/>
</dbReference>
<dbReference type="Gene3D" id="3.10.10.10">
    <property type="entry name" value="HIV Type 1 Reverse Transcriptase, subunit A, domain 1"/>
    <property type="match status" value="1"/>
</dbReference>
<sequence length="653" mass="71615">MIGKGTVREYPGGCPPPAAYAPIRPPMHAAAKPIYVVQHMLSEAARKARDDVVSVHLQYGIDEPSQAFAQLPIFTKSKPNTTERHVLFDDSANNSLNMISVGMQLPTPMECALFLCDAHIVSSVDMASFFTQLRLAGDVANYWTYDSGEHGKLRNRRMVQGNSESPAIAQAFILHVLNGILELRDRLLAYIDNIYLKSTTEDMDAHIADVGHFIRCLAKANVTINMRKSLWCAMHDVEVLRHTWSADHSWSTFDHRVETLCDLPLPSNLGAIRRLCGGVNAITEHIEWSQALLVPFYEATSKPRLTKVDIDALCEPWAALKQALLDVKSLYVPPPGVPLVLRTDAAGAGVGAVLLAQRSEDPNDLAPVCYFSCAFGGKQGRKHSTWHKACAVYEAVKFFYPYLDGCINLWIETDCGTVVSLFSHKALNDADPLAQFKLGLTELGIKKQMIVHCRGVDQQTADWLLWAKERLHPDKLPTSDVPDMADTTIGGGNNVEYVIGVLTGEDPNGDNNDEAADSDATVPTPAGDATPATDNEPAPATSNDAASPGDDGSPAPPTQTQQYGALVWVLNVPSPTNFTNCQHDNDEIQHWIRKCQACEDIIGELTPDFNEVEKKCLRGNVPVLTRQAAREYIKLTHKALAYAGYTCTLDFVS</sequence>
<dbReference type="Pfam" id="PF00078">
    <property type="entry name" value="RVT_1"/>
    <property type="match status" value="1"/>
</dbReference>
<dbReference type="InterPro" id="IPR043128">
    <property type="entry name" value="Rev_trsase/Diguanyl_cyclase"/>
</dbReference>
<dbReference type="Gene3D" id="3.30.70.270">
    <property type="match status" value="1"/>
</dbReference>
<dbReference type="InterPro" id="IPR051320">
    <property type="entry name" value="Viral_Replic_Matur_Polypro"/>
</dbReference>
<feature type="region of interest" description="Disordered" evidence="1">
    <location>
        <begin position="502"/>
        <end position="559"/>
    </location>
</feature>
<gene>
    <name evidence="4" type="ORF">COEREDRAFT_10742</name>
</gene>
<dbReference type="InterPro" id="IPR043502">
    <property type="entry name" value="DNA/RNA_pol_sf"/>
</dbReference>
<organism evidence="4 5">
    <name type="scientific">Coemansia reversa (strain ATCC 12441 / NRRL 1564)</name>
    <dbReference type="NCBI Taxonomy" id="763665"/>
    <lineage>
        <taxon>Eukaryota</taxon>
        <taxon>Fungi</taxon>
        <taxon>Fungi incertae sedis</taxon>
        <taxon>Zoopagomycota</taxon>
        <taxon>Kickxellomycotina</taxon>
        <taxon>Kickxellomycetes</taxon>
        <taxon>Kickxellales</taxon>
        <taxon>Kickxellaceae</taxon>
        <taxon>Coemansia</taxon>
    </lineage>
</organism>
<accession>A0A2G5B4Z4</accession>
<reference evidence="4 5" key="1">
    <citation type="journal article" date="2015" name="Genome Biol. Evol.">
        <title>Phylogenomic analyses indicate that early fungi evolved digesting cell walls of algal ancestors of land plants.</title>
        <authorList>
            <person name="Chang Y."/>
            <person name="Wang S."/>
            <person name="Sekimoto S."/>
            <person name="Aerts A.L."/>
            <person name="Choi C."/>
            <person name="Clum A."/>
            <person name="LaButti K.M."/>
            <person name="Lindquist E.A."/>
            <person name="Yee Ngan C."/>
            <person name="Ohm R.A."/>
            <person name="Salamov A.A."/>
            <person name="Grigoriev I.V."/>
            <person name="Spatafora J.W."/>
            <person name="Berbee M.L."/>
        </authorList>
    </citation>
    <scope>NUCLEOTIDE SEQUENCE [LARGE SCALE GENOMIC DNA]</scope>
    <source>
        <strain evidence="4 5">NRRL 1564</strain>
    </source>
</reference>
<dbReference type="SUPFAM" id="SSF56672">
    <property type="entry name" value="DNA/RNA polymerases"/>
    <property type="match status" value="1"/>
</dbReference>
<evidence type="ECO:0000256" key="1">
    <source>
        <dbReference type="SAM" id="MobiDB-lite"/>
    </source>
</evidence>
<evidence type="ECO:0000313" key="5">
    <source>
        <dbReference type="Proteomes" id="UP000242474"/>
    </source>
</evidence>
<dbReference type="OrthoDB" id="5592677at2759"/>
<proteinExistence type="predicted"/>
<feature type="domain" description="Reverse transcriptase" evidence="2">
    <location>
        <begin position="118"/>
        <end position="240"/>
    </location>
</feature>
<dbReference type="Pfam" id="PF17919">
    <property type="entry name" value="RT_RNaseH_2"/>
    <property type="match status" value="1"/>
</dbReference>
<keyword evidence="5" id="KW-1185">Reference proteome</keyword>
<dbReference type="PANTHER" id="PTHR33064">
    <property type="entry name" value="POL PROTEIN"/>
    <property type="match status" value="1"/>
</dbReference>
<name>A0A2G5B4Z4_COERN</name>
<dbReference type="AlphaFoldDB" id="A0A2G5B4Z4"/>
<evidence type="ECO:0000313" key="4">
    <source>
        <dbReference type="EMBL" id="PIA14075.1"/>
    </source>
</evidence>
<protein>
    <submittedName>
        <fullName evidence="4">DNA/RNA polymerase</fullName>
    </submittedName>
</protein>
<evidence type="ECO:0000259" key="3">
    <source>
        <dbReference type="Pfam" id="PF17919"/>
    </source>
</evidence>
<dbReference type="EMBL" id="KZ303522">
    <property type="protein sequence ID" value="PIA14075.1"/>
    <property type="molecule type" value="Genomic_DNA"/>
</dbReference>
<feature type="compositionally biased region" description="Acidic residues" evidence="1">
    <location>
        <begin position="507"/>
        <end position="517"/>
    </location>
</feature>
<feature type="domain" description="Reverse transcriptase/retrotransposon-derived protein RNase H-like" evidence="3">
    <location>
        <begin position="318"/>
        <end position="405"/>
    </location>
</feature>
<dbReference type="PANTHER" id="PTHR33064:SF37">
    <property type="entry name" value="RIBONUCLEASE H"/>
    <property type="match status" value="1"/>
</dbReference>
<dbReference type="InterPro" id="IPR041577">
    <property type="entry name" value="RT_RNaseH_2"/>
</dbReference>
<dbReference type="Proteomes" id="UP000242474">
    <property type="component" value="Unassembled WGS sequence"/>
</dbReference>